<reference evidence="1" key="1">
    <citation type="submission" date="2015-12" db="EMBL/GenBank/DDBJ databases">
        <title>De novo transcriptome assembly of four potential Pierce s Disease insect vectors from Arizona vineyards.</title>
        <authorList>
            <person name="Tassone E.E."/>
        </authorList>
    </citation>
    <scope>NUCLEOTIDE SEQUENCE</scope>
</reference>
<dbReference type="AlphaFoldDB" id="A0A1B6DNJ8"/>
<proteinExistence type="predicted"/>
<feature type="non-terminal residue" evidence="1">
    <location>
        <position position="1"/>
    </location>
</feature>
<protein>
    <submittedName>
        <fullName evidence="1">Uncharacterized protein</fullName>
    </submittedName>
</protein>
<name>A0A1B6DNJ8_9HEMI</name>
<organism evidence="1">
    <name type="scientific">Clastoptera arizonana</name>
    <name type="common">Arizona spittle bug</name>
    <dbReference type="NCBI Taxonomy" id="38151"/>
    <lineage>
        <taxon>Eukaryota</taxon>
        <taxon>Metazoa</taxon>
        <taxon>Ecdysozoa</taxon>
        <taxon>Arthropoda</taxon>
        <taxon>Hexapoda</taxon>
        <taxon>Insecta</taxon>
        <taxon>Pterygota</taxon>
        <taxon>Neoptera</taxon>
        <taxon>Paraneoptera</taxon>
        <taxon>Hemiptera</taxon>
        <taxon>Auchenorrhyncha</taxon>
        <taxon>Cercopoidea</taxon>
        <taxon>Clastopteridae</taxon>
        <taxon>Clastoptera</taxon>
    </lineage>
</organism>
<dbReference type="EMBL" id="GEDC01010085">
    <property type="protein sequence ID" value="JAS27213.1"/>
    <property type="molecule type" value="Transcribed_RNA"/>
</dbReference>
<feature type="non-terminal residue" evidence="1">
    <location>
        <position position="116"/>
    </location>
</feature>
<evidence type="ECO:0000313" key="1">
    <source>
        <dbReference type="EMBL" id="JAS27213.1"/>
    </source>
</evidence>
<sequence length="116" mass="13442">EIKSADTSCLIEFVPQEIEINDEREEYTLYSVQPILVEDLLINEETISKGKQEEIVLEKMLNGEEIKDKIVVEKEETLPKQSTIINDEPRNERYVCNEQKINSDNSCVLSNIKQKV</sequence>
<accession>A0A1B6DNJ8</accession>
<gene>
    <name evidence="1" type="ORF">g.263</name>
</gene>